<keyword evidence="1" id="KW-0040">ANK repeat</keyword>
<dbReference type="SUPFAM" id="SSF48403">
    <property type="entry name" value="Ankyrin repeat"/>
    <property type="match status" value="1"/>
</dbReference>
<dbReference type="EMBL" id="CAJZBQ010000024">
    <property type="protein sequence ID" value="CAG9319906.1"/>
    <property type="molecule type" value="Genomic_DNA"/>
</dbReference>
<dbReference type="InterPro" id="IPR002110">
    <property type="entry name" value="Ankyrin_rpt"/>
</dbReference>
<organism evidence="2 3">
    <name type="scientific">Blepharisma stoltei</name>
    <dbReference type="NCBI Taxonomy" id="1481888"/>
    <lineage>
        <taxon>Eukaryota</taxon>
        <taxon>Sar</taxon>
        <taxon>Alveolata</taxon>
        <taxon>Ciliophora</taxon>
        <taxon>Postciliodesmatophora</taxon>
        <taxon>Heterotrichea</taxon>
        <taxon>Heterotrichida</taxon>
        <taxon>Blepharismidae</taxon>
        <taxon>Blepharisma</taxon>
    </lineage>
</organism>
<name>A0AAU9J2D8_9CILI</name>
<gene>
    <name evidence="2" type="ORF">BSTOLATCC_MIC25151</name>
</gene>
<comment type="caution">
    <text evidence="2">The sequence shown here is derived from an EMBL/GenBank/DDBJ whole genome shotgun (WGS) entry which is preliminary data.</text>
</comment>
<dbReference type="PANTHER" id="PTHR46224:SF64">
    <property type="entry name" value="IQ MOTIF AND ANKYRIN REPEAT DOMAIN-CONTAINING PROTEIN 1"/>
    <property type="match status" value="1"/>
</dbReference>
<dbReference type="PANTHER" id="PTHR46224">
    <property type="entry name" value="ANKYRIN REPEAT FAMILY PROTEIN"/>
    <property type="match status" value="1"/>
</dbReference>
<accession>A0AAU9J2D8</accession>
<feature type="repeat" description="ANK" evidence="1">
    <location>
        <begin position="292"/>
        <end position="324"/>
    </location>
</feature>
<protein>
    <recommendedName>
        <fullName evidence="4">Ankyrin repeat protein</fullName>
    </recommendedName>
</protein>
<dbReference type="PROSITE" id="PS50088">
    <property type="entry name" value="ANK_REPEAT"/>
    <property type="match status" value="1"/>
</dbReference>
<dbReference type="Gene3D" id="1.25.40.20">
    <property type="entry name" value="Ankyrin repeat-containing domain"/>
    <property type="match status" value="3"/>
</dbReference>
<reference evidence="2" key="1">
    <citation type="submission" date="2021-09" db="EMBL/GenBank/DDBJ databases">
        <authorList>
            <consortium name="AG Swart"/>
            <person name="Singh M."/>
            <person name="Singh A."/>
            <person name="Seah K."/>
            <person name="Emmerich C."/>
        </authorList>
    </citation>
    <scope>NUCLEOTIDE SEQUENCE</scope>
    <source>
        <strain evidence="2">ATCC30299</strain>
    </source>
</reference>
<sequence>MGCAPCKRNQLNIKDTRVPNPKSLNRFEYWYQIFDFLEFEDLLKISSVCKIFHEQTAHPNVINKFKSFGKNWRMDTITECQNTKTKPELVIYDSFDSGHTPGFLSPNDANRVSSDFKRETQSNLSAVPNDPVKVNSLDTFLPANSVKGMFLPPISEEPNEKLPPEYIPRESATFVPPKAKQNLEFLTHSRIPTPIDPDPNDFDSYKESIWNSVKNCNISELQSLLSMPHSITFLEDPRSDWIHGAERVSLLAVAVSTCYLPMVKTLVERIPKSEMDRGYSHEGFELGNKFTRKISPLQLACARGLHKILKILLDYGSSPHLSGTFQSKIGNCTKSIDMGAPPILICANIKFHNSNLTIEGLTYGNKSEDGDCDYCECLRLLLEASANPNIEIGSPVMPTPIFAAINDANVLKILVKAGADPNRINEKGHTPLYVLCEKYDNVSAAQALVEGGALVDPPTCRPLYIAISTKHTNIVKFLRTAGALINGSETSPSALQVAISANNINMCRIILGWPELNIDWKYRQNGKNMFHRIAQNQGSEIFDLLMAHRSEPEFEIIASALNDSTFADPSLGDTIPLFFALNDLKLAKKYLDYGSNINRLNLVKILASNPADKVLFQFLVENGIDYEATYEGKSAIVLALEKGRLDWIDYLKKISSKQGQKPS</sequence>
<dbReference type="InterPro" id="IPR051616">
    <property type="entry name" value="Cul2-RING_E3_ligase_SR"/>
</dbReference>
<proteinExistence type="predicted"/>
<evidence type="ECO:0000313" key="3">
    <source>
        <dbReference type="Proteomes" id="UP001162131"/>
    </source>
</evidence>
<evidence type="ECO:0008006" key="4">
    <source>
        <dbReference type="Google" id="ProtNLM"/>
    </source>
</evidence>
<dbReference type="InterPro" id="IPR036770">
    <property type="entry name" value="Ankyrin_rpt-contain_sf"/>
</dbReference>
<dbReference type="AlphaFoldDB" id="A0AAU9J2D8"/>
<dbReference type="Pfam" id="PF12796">
    <property type="entry name" value="Ank_2"/>
    <property type="match status" value="1"/>
</dbReference>
<evidence type="ECO:0000256" key="1">
    <source>
        <dbReference type="PROSITE-ProRule" id="PRU00023"/>
    </source>
</evidence>
<dbReference type="CDD" id="cd09917">
    <property type="entry name" value="F-box_SF"/>
    <property type="match status" value="1"/>
</dbReference>
<evidence type="ECO:0000313" key="2">
    <source>
        <dbReference type="EMBL" id="CAG9319906.1"/>
    </source>
</evidence>
<dbReference type="Proteomes" id="UP001162131">
    <property type="component" value="Unassembled WGS sequence"/>
</dbReference>
<dbReference type="SMART" id="SM00248">
    <property type="entry name" value="ANK"/>
    <property type="match status" value="9"/>
</dbReference>
<keyword evidence="3" id="KW-1185">Reference proteome</keyword>